<accession>A0A1I7ZHX7</accession>
<protein>
    <submittedName>
        <fullName evidence="8">RING-type domain-containing protein</fullName>
    </submittedName>
</protein>
<feature type="domain" description="RING-type" evidence="6">
    <location>
        <begin position="203"/>
        <end position="247"/>
    </location>
</feature>
<evidence type="ECO:0000256" key="3">
    <source>
        <dbReference type="PROSITE-ProRule" id="PRU00175"/>
    </source>
</evidence>
<evidence type="ECO:0000256" key="2">
    <source>
        <dbReference type="ARBA" id="ARBA00022833"/>
    </source>
</evidence>
<sequence length="263" mass="30599">MPPTRRLPTGRVSNSNGHSERSDRGNRGGQTVRDNSNVEYSRFSRRSLILLGTVRDRSPLIPIDSTFFDLPSPPLSPRPPVDRPVLNRRPGRPLIEIFIVNRIIHCLFSVLTYFVLRNLDRQRKKKRLTTFGCGRNTPQWIQRNDSCTIYFSRVVSIGYCFCSCADVRAPRLTRRQRQEATKEWRRKLNRPGQPTTPYPQESCSICFELSTNPVGCNRCKCHIGCMECVANWFIRNRVQISNCPLCRNKWENEPQVFKIVWEN</sequence>
<dbReference type="Proteomes" id="UP000095287">
    <property type="component" value="Unplaced"/>
</dbReference>
<keyword evidence="5" id="KW-0472">Membrane</keyword>
<evidence type="ECO:0000259" key="6">
    <source>
        <dbReference type="PROSITE" id="PS50089"/>
    </source>
</evidence>
<evidence type="ECO:0000256" key="1">
    <source>
        <dbReference type="ARBA" id="ARBA00022771"/>
    </source>
</evidence>
<dbReference type="InterPro" id="IPR013083">
    <property type="entry name" value="Znf_RING/FYVE/PHD"/>
</dbReference>
<dbReference type="PANTHER" id="PTHR21578:SF9">
    <property type="entry name" value="RING-TYPE DOMAIN-CONTAINING PROTEIN"/>
    <property type="match status" value="1"/>
</dbReference>
<dbReference type="PANTHER" id="PTHR21578">
    <property type="entry name" value="PROTEIN CBG03826"/>
    <property type="match status" value="1"/>
</dbReference>
<name>A0A1I7ZHX7_9BILA</name>
<dbReference type="SUPFAM" id="SSF57850">
    <property type="entry name" value="RING/U-box"/>
    <property type="match status" value="1"/>
</dbReference>
<evidence type="ECO:0000313" key="7">
    <source>
        <dbReference type="Proteomes" id="UP000095287"/>
    </source>
</evidence>
<keyword evidence="5" id="KW-1133">Transmembrane helix</keyword>
<dbReference type="AlphaFoldDB" id="A0A1I7ZHX7"/>
<proteinExistence type="predicted"/>
<keyword evidence="5" id="KW-0812">Transmembrane</keyword>
<organism evidence="7 8">
    <name type="scientific">Steinernema glaseri</name>
    <dbReference type="NCBI Taxonomy" id="37863"/>
    <lineage>
        <taxon>Eukaryota</taxon>
        <taxon>Metazoa</taxon>
        <taxon>Ecdysozoa</taxon>
        <taxon>Nematoda</taxon>
        <taxon>Chromadorea</taxon>
        <taxon>Rhabditida</taxon>
        <taxon>Tylenchina</taxon>
        <taxon>Panagrolaimomorpha</taxon>
        <taxon>Strongyloidoidea</taxon>
        <taxon>Steinernematidae</taxon>
        <taxon>Steinernema</taxon>
    </lineage>
</organism>
<dbReference type="Gene3D" id="3.30.40.10">
    <property type="entry name" value="Zinc/RING finger domain, C3HC4 (zinc finger)"/>
    <property type="match status" value="1"/>
</dbReference>
<dbReference type="WBParaSite" id="L893_g26553.t1">
    <property type="protein sequence ID" value="L893_g26553.t1"/>
    <property type="gene ID" value="L893_g26553"/>
</dbReference>
<dbReference type="GO" id="GO:0008270">
    <property type="term" value="F:zinc ion binding"/>
    <property type="evidence" value="ECO:0007669"/>
    <property type="project" value="UniProtKB-KW"/>
</dbReference>
<keyword evidence="1 3" id="KW-0479">Metal-binding</keyword>
<dbReference type="InterPro" id="IPR001841">
    <property type="entry name" value="Znf_RING"/>
</dbReference>
<evidence type="ECO:0000256" key="5">
    <source>
        <dbReference type="SAM" id="Phobius"/>
    </source>
</evidence>
<evidence type="ECO:0000256" key="4">
    <source>
        <dbReference type="SAM" id="MobiDB-lite"/>
    </source>
</evidence>
<feature type="region of interest" description="Disordered" evidence="4">
    <location>
        <begin position="1"/>
        <end position="34"/>
    </location>
</feature>
<reference evidence="8" key="1">
    <citation type="submission" date="2016-11" db="UniProtKB">
        <authorList>
            <consortium name="WormBaseParasite"/>
        </authorList>
    </citation>
    <scope>IDENTIFICATION</scope>
</reference>
<keyword evidence="7" id="KW-1185">Reference proteome</keyword>
<dbReference type="PROSITE" id="PS50089">
    <property type="entry name" value="ZF_RING_2"/>
    <property type="match status" value="1"/>
</dbReference>
<keyword evidence="2" id="KW-0862">Zinc</keyword>
<keyword evidence="1 3" id="KW-0863">Zinc-finger</keyword>
<evidence type="ECO:0000313" key="8">
    <source>
        <dbReference type="WBParaSite" id="L893_g26553.t1"/>
    </source>
</evidence>
<feature type="transmembrane region" description="Helical" evidence="5">
    <location>
        <begin position="94"/>
        <end position="116"/>
    </location>
</feature>